<evidence type="ECO:0000313" key="1">
    <source>
        <dbReference type="EMBL" id="KZT18201.1"/>
    </source>
</evidence>
<proteinExistence type="predicted"/>
<sequence length="162" mass="17884">WISRAGWQFGLRVLGFHLAAVVLSKYTLHSTITVRVLGQYTRYPFNSSDIPTKHPSRALAASLESGCSWRTHTREPQACRPHRSGFLPVSASYSVIPSSAFVDVRFLSQTAWRTASPHKNLGSLLECSIAWTFSSRVRFKHSAMPFCAGVSCTVSLNSVPAL</sequence>
<dbReference type="AlphaFoldDB" id="A0A165MDL2"/>
<accession>A0A165MDL2</accession>
<protein>
    <submittedName>
        <fullName evidence="1">Uncharacterized protein</fullName>
    </submittedName>
</protein>
<evidence type="ECO:0000313" key="2">
    <source>
        <dbReference type="Proteomes" id="UP000076761"/>
    </source>
</evidence>
<dbReference type="Proteomes" id="UP000076761">
    <property type="component" value="Unassembled WGS sequence"/>
</dbReference>
<gene>
    <name evidence="1" type="ORF">NEOLEDRAFT_1195114</name>
</gene>
<keyword evidence="2" id="KW-1185">Reference proteome</keyword>
<name>A0A165MDL2_9AGAM</name>
<reference evidence="1 2" key="1">
    <citation type="journal article" date="2016" name="Mol. Biol. Evol.">
        <title>Comparative Genomics of Early-Diverging Mushroom-Forming Fungi Provides Insights into the Origins of Lignocellulose Decay Capabilities.</title>
        <authorList>
            <person name="Nagy L.G."/>
            <person name="Riley R."/>
            <person name="Tritt A."/>
            <person name="Adam C."/>
            <person name="Daum C."/>
            <person name="Floudas D."/>
            <person name="Sun H."/>
            <person name="Yadav J.S."/>
            <person name="Pangilinan J."/>
            <person name="Larsson K.H."/>
            <person name="Matsuura K."/>
            <person name="Barry K."/>
            <person name="Labutti K."/>
            <person name="Kuo R."/>
            <person name="Ohm R.A."/>
            <person name="Bhattacharya S.S."/>
            <person name="Shirouzu T."/>
            <person name="Yoshinaga Y."/>
            <person name="Martin F.M."/>
            <person name="Grigoriev I.V."/>
            <person name="Hibbett D.S."/>
        </authorList>
    </citation>
    <scope>NUCLEOTIDE SEQUENCE [LARGE SCALE GENOMIC DNA]</scope>
    <source>
        <strain evidence="1 2">HHB14362 ss-1</strain>
    </source>
</reference>
<organism evidence="1 2">
    <name type="scientific">Neolentinus lepideus HHB14362 ss-1</name>
    <dbReference type="NCBI Taxonomy" id="1314782"/>
    <lineage>
        <taxon>Eukaryota</taxon>
        <taxon>Fungi</taxon>
        <taxon>Dikarya</taxon>
        <taxon>Basidiomycota</taxon>
        <taxon>Agaricomycotina</taxon>
        <taxon>Agaricomycetes</taxon>
        <taxon>Gloeophyllales</taxon>
        <taxon>Gloeophyllaceae</taxon>
        <taxon>Neolentinus</taxon>
    </lineage>
</organism>
<dbReference type="InParanoid" id="A0A165MDL2"/>
<feature type="non-terminal residue" evidence="1">
    <location>
        <position position="1"/>
    </location>
</feature>
<dbReference type="EMBL" id="KV425699">
    <property type="protein sequence ID" value="KZT18201.1"/>
    <property type="molecule type" value="Genomic_DNA"/>
</dbReference>
<dbReference type="OrthoDB" id="10597663at2759"/>